<dbReference type="GO" id="GO:0005886">
    <property type="term" value="C:plasma membrane"/>
    <property type="evidence" value="ECO:0007669"/>
    <property type="project" value="UniProtKB-SubCell"/>
</dbReference>
<reference evidence="10 12" key="2">
    <citation type="submission" date="2013-02" db="EMBL/GenBank/DDBJ databases">
        <title>The Genome Sequence of Acinetobacter sp. NIPH 758.</title>
        <authorList>
            <consortium name="The Broad Institute Genome Sequencing Platform"/>
            <consortium name="The Broad Institute Genome Sequencing Center for Infectious Disease"/>
            <person name="Cerqueira G."/>
            <person name="Feldgarden M."/>
            <person name="Courvalin P."/>
            <person name="Perichon B."/>
            <person name="Grillot-Courvalin C."/>
            <person name="Clermont D."/>
            <person name="Rocha E."/>
            <person name="Yoon E.-J."/>
            <person name="Nemec A."/>
            <person name="Walker B."/>
            <person name="Young S.K."/>
            <person name="Zeng Q."/>
            <person name="Gargeya S."/>
            <person name="Fitzgerald M."/>
            <person name="Haas B."/>
            <person name="Abouelleil A."/>
            <person name="Alvarado L."/>
            <person name="Arachchi H.M."/>
            <person name="Berlin A.M."/>
            <person name="Chapman S.B."/>
            <person name="Dewar J."/>
            <person name="Goldberg J."/>
            <person name="Griggs A."/>
            <person name="Gujja S."/>
            <person name="Hansen M."/>
            <person name="Howarth C."/>
            <person name="Imamovic A."/>
            <person name="Larimer J."/>
            <person name="McCowan C."/>
            <person name="Murphy C."/>
            <person name="Neiman D."/>
            <person name="Pearson M."/>
            <person name="Priest M."/>
            <person name="Roberts A."/>
            <person name="Saif S."/>
            <person name="Shea T."/>
            <person name="Sisk P."/>
            <person name="Sykes S."/>
            <person name="Wortman J."/>
            <person name="Nusbaum C."/>
            <person name="Birren B."/>
        </authorList>
    </citation>
    <scope>NUCLEOTIDE SEQUENCE [LARGE SCALE GENOMIC DNA]</scope>
    <source>
        <strain evidence="10 12">NIPH 758</strain>
    </source>
</reference>
<dbReference type="GO" id="GO:1990961">
    <property type="term" value="P:xenobiotic detoxification by transmembrane export across the plasma membrane"/>
    <property type="evidence" value="ECO:0007669"/>
    <property type="project" value="InterPro"/>
</dbReference>
<reference evidence="11 13" key="1">
    <citation type="submission" date="2013-02" db="EMBL/GenBank/DDBJ databases">
        <title>The Genome Sequence of Acinetobacter sp. NIPH 2168.</title>
        <authorList>
            <consortium name="The Broad Institute Genome Sequencing Platform"/>
            <consortium name="The Broad Institute Genome Sequencing Center for Infectious Disease"/>
            <person name="Cerqueira G."/>
            <person name="Feldgarden M."/>
            <person name="Courvalin P."/>
            <person name="Perichon B."/>
            <person name="Grillot-Courvalin C."/>
            <person name="Clermont D."/>
            <person name="Rocha E."/>
            <person name="Yoon E.-J."/>
            <person name="Nemec A."/>
            <person name="Walker B."/>
            <person name="Young S.K."/>
            <person name="Zeng Q."/>
            <person name="Gargeya S."/>
            <person name="Fitzgerald M."/>
            <person name="Haas B."/>
            <person name="Abouelleil A."/>
            <person name="Alvarado L."/>
            <person name="Arachchi H.M."/>
            <person name="Berlin A.M."/>
            <person name="Chapman S.B."/>
            <person name="Dewar J."/>
            <person name="Goldberg J."/>
            <person name="Griggs A."/>
            <person name="Gujja S."/>
            <person name="Hansen M."/>
            <person name="Howarth C."/>
            <person name="Imamovic A."/>
            <person name="Larimer J."/>
            <person name="McCowan C."/>
            <person name="Murphy C."/>
            <person name="Neiman D."/>
            <person name="Pearson M."/>
            <person name="Priest M."/>
            <person name="Roberts A."/>
            <person name="Saif S."/>
            <person name="Shea T."/>
            <person name="Sisk P."/>
            <person name="Sykes S."/>
            <person name="Wortman J."/>
            <person name="Nusbaum C."/>
            <person name="Birren B."/>
        </authorList>
    </citation>
    <scope>NUCLEOTIDE SEQUENCE [LARGE SCALE GENOMIC DNA]</scope>
    <source>
        <strain evidence="11 13">NIPH 2168</strain>
    </source>
</reference>
<keyword evidence="8" id="KW-0997">Cell inner membrane</keyword>
<dbReference type="FunFam" id="1.20.1720.10:FF:000005">
    <property type="entry name" value="Bcr/CflA family efflux transporter"/>
    <property type="match status" value="1"/>
</dbReference>
<gene>
    <name evidence="11" type="ORF">F892_02980</name>
    <name evidence="10" type="ORF">F971_00704</name>
</gene>
<feature type="transmembrane region" description="Helical" evidence="8">
    <location>
        <begin position="251"/>
        <end position="273"/>
    </location>
</feature>
<feature type="transmembrane region" description="Helical" evidence="8">
    <location>
        <begin position="167"/>
        <end position="189"/>
    </location>
</feature>
<keyword evidence="3 8" id="KW-0813">Transport</keyword>
<evidence type="ECO:0000313" key="12">
    <source>
        <dbReference type="Proteomes" id="UP000013049"/>
    </source>
</evidence>
<dbReference type="Pfam" id="PF07690">
    <property type="entry name" value="MFS_1"/>
    <property type="match status" value="1"/>
</dbReference>
<dbReference type="InterPro" id="IPR011701">
    <property type="entry name" value="MFS"/>
</dbReference>
<evidence type="ECO:0000256" key="7">
    <source>
        <dbReference type="ARBA" id="ARBA00023136"/>
    </source>
</evidence>
<dbReference type="NCBIfam" id="TIGR00710">
    <property type="entry name" value="efflux_Bcr_CflA"/>
    <property type="match status" value="1"/>
</dbReference>
<evidence type="ECO:0000256" key="1">
    <source>
        <dbReference type="ARBA" id="ARBA00004651"/>
    </source>
</evidence>
<dbReference type="PATRIC" id="fig|1217712.3.peg.676"/>
<feature type="transmembrane region" description="Helical" evidence="8">
    <location>
        <begin position="377"/>
        <end position="399"/>
    </location>
</feature>
<dbReference type="eggNOG" id="COG2814">
    <property type="taxonomic scope" value="Bacteria"/>
</dbReference>
<evidence type="ECO:0000259" key="9">
    <source>
        <dbReference type="PROSITE" id="PS50850"/>
    </source>
</evidence>
<evidence type="ECO:0000256" key="8">
    <source>
        <dbReference type="RuleBase" id="RU365088"/>
    </source>
</evidence>
<feature type="transmembrane region" description="Helical" evidence="8">
    <location>
        <begin position="316"/>
        <end position="335"/>
    </location>
</feature>
<protein>
    <recommendedName>
        <fullName evidence="8">Bcr/CflA family efflux transporter</fullName>
    </recommendedName>
</protein>
<dbReference type="CDD" id="cd17320">
    <property type="entry name" value="MFS_MdfA_MDR_like"/>
    <property type="match status" value="1"/>
</dbReference>
<feature type="transmembrane region" description="Helical" evidence="8">
    <location>
        <begin position="134"/>
        <end position="155"/>
    </location>
</feature>
<dbReference type="InterPro" id="IPR004812">
    <property type="entry name" value="Efflux_drug-R_Bcr/CmlA"/>
</dbReference>
<dbReference type="PATRIC" id="fig|1217706.3.peg.2904"/>
<dbReference type="Proteomes" id="UP000013049">
    <property type="component" value="Unassembled WGS sequence"/>
</dbReference>
<dbReference type="PANTHER" id="PTHR23502:SF132">
    <property type="entry name" value="POLYAMINE TRANSPORTER 2-RELATED"/>
    <property type="match status" value="1"/>
</dbReference>
<comment type="similarity">
    <text evidence="2 8">Belongs to the major facilitator superfamily. Bcr/CmlA family.</text>
</comment>
<dbReference type="Proteomes" id="UP000013173">
    <property type="component" value="Unassembled WGS sequence"/>
</dbReference>
<accession>N8WEW4</accession>
<comment type="subcellular location">
    <subcellularLocation>
        <location evidence="8">Cell inner membrane</location>
        <topology evidence="8">Multi-pass membrane protein</topology>
    </subcellularLocation>
    <subcellularLocation>
        <location evidence="1">Cell membrane</location>
        <topology evidence="1">Multi-pass membrane protein</topology>
    </subcellularLocation>
</comment>
<dbReference type="Gene3D" id="1.20.1720.10">
    <property type="entry name" value="Multidrug resistance protein D"/>
    <property type="match status" value="1"/>
</dbReference>
<feature type="transmembrane region" description="Helical" evidence="8">
    <location>
        <begin position="78"/>
        <end position="97"/>
    </location>
</feature>
<evidence type="ECO:0000313" key="11">
    <source>
        <dbReference type="EMBL" id="ENX20061.1"/>
    </source>
</evidence>
<dbReference type="InterPro" id="IPR020846">
    <property type="entry name" value="MFS_dom"/>
</dbReference>
<dbReference type="PANTHER" id="PTHR23502">
    <property type="entry name" value="MAJOR FACILITATOR SUPERFAMILY"/>
    <property type="match status" value="1"/>
</dbReference>
<evidence type="ECO:0000256" key="6">
    <source>
        <dbReference type="ARBA" id="ARBA00022989"/>
    </source>
</evidence>
<evidence type="ECO:0000256" key="3">
    <source>
        <dbReference type="ARBA" id="ARBA00022448"/>
    </source>
</evidence>
<dbReference type="SUPFAM" id="SSF103473">
    <property type="entry name" value="MFS general substrate transporter"/>
    <property type="match status" value="1"/>
</dbReference>
<evidence type="ECO:0000313" key="10">
    <source>
        <dbReference type="EMBL" id="ENU93807.1"/>
    </source>
</evidence>
<name>N9PQX4_9GAMM</name>
<feature type="transmembrane region" description="Helical" evidence="8">
    <location>
        <begin position="109"/>
        <end position="128"/>
    </location>
</feature>
<keyword evidence="5 8" id="KW-0812">Transmembrane</keyword>
<feature type="transmembrane region" description="Helical" evidence="8">
    <location>
        <begin position="405"/>
        <end position="424"/>
    </location>
</feature>
<evidence type="ECO:0000256" key="4">
    <source>
        <dbReference type="ARBA" id="ARBA00022475"/>
    </source>
</evidence>
<evidence type="ECO:0000256" key="2">
    <source>
        <dbReference type="ARBA" id="ARBA00006236"/>
    </source>
</evidence>
<keyword evidence="7 8" id="KW-0472">Membrane</keyword>
<feature type="transmembrane region" description="Helical" evidence="8">
    <location>
        <begin position="39"/>
        <end position="58"/>
    </location>
</feature>
<comment type="caution">
    <text evidence="11">The sequence shown here is derived from an EMBL/GenBank/DDBJ whole genome shotgun (WGS) entry which is preliminary data.</text>
</comment>
<dbReference type="PROSITE" id="PS50850">
    <property type="entry name" value="MFS"/>
    <property type="match status" value="1"/>
</dbReference>
<dbReference type="InterPro" id="IPR036259">
    <property type="entry name" value="MFS_trans_sf"/>
</dbReference>
<feature type="transmembrane region" description="Helical" evidence="8">
    <location>
        <begin position="341"/>
        <end position="365"/>
    </location>
</feature>
<evidence type="ECO:0000256" key="5">
    <source>
        <dbReference type="ARBA" id="ARBA00022692"/>
    </source>
</evidence>
<feature type="transmembrane region" description="Helical" evidence="8">
    <location>
        <begin position="285"/>
        <end position="304"/>
    </location>
</feature>
<dbReference type="AlphaFoldDB" id="N9PQX4"/>
<dbReference type="EMBL" id="APRW01000014">
    <property type="protein sequence ID" value="ENX20061.1"/>
    <property type="molecule type" value="Genomic_DNA"/>
</dbReference>
<evidence type="ECO:0000313" key="13">
    <source>
        <dbReference type="Proteomes" id="UP000013173"/>
    </source>
</evidence>
<dbReference type="EMBL" id="APPC01000011">
    <property type="protein sequence ID" value="ENU93807.1"/>
    <property type="molecule type" value="Genomic_DNA"/>
</dbReference>
<keyword evidence="4" id="KW-1003">Cell membrane</keyword>
<accession>N9PQX4</accession>
<keyword evidence="13" id="KW-1185">Reference proteome</keyword>
<keyword evidence="6 8" id="KW-1133">Transmembrane helix</keyword>
<organism evidence="11 13">
    <name type="scientific">Acinetobacter vivianii</name>
    <dbReference type="NCBI Taxonomy" id="1776742"/>
    <lineage>
        <taxon>Bacteria</taxon>
        <taxon>Pseudomonadati</taxon>
        <taxon>Pseudomonadota</taxon>
        <taxon>Gammaproteobacteria</taxon>
        <taxon>Moraxellales</taxon>
        <taxon>Moraxellaceae</taxon>
        <taxon>Acinetobacter</taxon>
    </lineage>
</organism>
<proteinExistence type="inferred from homology"/>
<dbReference type="HOGENOM" id="CLU_001265_47_0_6"/>
<dbReference type="GO" id="GO:0042910">
    <property type="term" value="F:xenobiotic transmembrane transporter activity"/>
    <property type="evidence" value="ECO:0007669"/>
    <property type="project" value="InterPro"/>
</dbReference>
<feature type="transmembrane region" description="Helical" evidence="8">
    <location>
        <begin position="195"/>
        <end position="217"/>
    </location>
</feature>
<sequence>MFADVNIMHKSGGDAKLRIFQNLLKWGSMQAEQTNQRQYSTAWIMLLALLTALGPLSIDMYLPALPQMADEFGVSTQMVANTLPAYFLGLAIGQLIYGPVSDRIGRKIPLYFGLALYAIASLACVFATNEWALIAARIFQALGGCVGVVMARAAIRDRLDMQGSAQAFSSMMIVMGLAPILAPMFGAWILNFFPWQAIFISLAIIGVICWFCVHFFFKESLPVERRLKLSVYQVTTLYGAILKDESFRVPMFAGCLTGAALFCYISSASAVFMGQYGLSQQNFSYAFALNAAGIMLMSSINKHLNTRMGIFQRLKLGGAIQCFGALIVLGAGFMVHAPLWLLMSGLFLVVSGIGLTGPNAMALAMSQQGARAGTASAIMGSMQFACGLLAGIILNFLLWKASLNMGIMMLLFTSAGFLAILKVGKLQSSRSS</sequence>
<feature type="domain" description="Major facilitator superfamily (MFS) profile" evidence="9">
    <location>
        <begin position="43"/>
        <end position="431"/>
    </location>
</feature>